<reference evidence="7" key="1">
    <citation type="submission" date="2020-11" db="EMBL/GenBank/DDBJ databases">
        <authorList>
            <consortium name="DOE Joint Genome Institute"/>
            <person name="Ahrendt S."/>
            <person name="Riley R."/>
            <person name="Andreopoulos W."/>
            <person name="Labutti K."/>
            <person name="Pangilinan J."/>
            <person name="Ruiz-Duenas F.J."/>
            <person name="Barrasa J.M."/>
            <person name="Sanchez-Garcia M."/>
            <person name="Camarero S."/>
            <person name="Miyauchi S."/>
            <person name="Serrano A."/>
            <person name="Linde D."/>
            <person name="Babiker R."/>
            <person name="Drula E."/>
            <person name="Ayuso-Fernandez I."/>
            <person name="Pacheco R."/>
            <person name="Padilla G."/>
            <person name="Ferreira P."/>
            <person name="Barriuso J."/>
            <person name="Kellner H."/>
            <person name="Castanera R."/>
            <person name="Alfaro M."/>
            <person name="Ramirez L."/>
            <person name="Pisabarro A.G."/>
            <person name="Kuo A."/>
            <person name="Tritt A."/>
            <person name="Lipzen A."/>
            <person name="He G."/>
            <person name="Yan M."/>
            <person name="Ng V."/>
            <person name="Cullen D."/>
            <person name="Martin F."/>
            <person name="Rosso M.-N."/>
            <person name="Henrissat B."/>
            <person name="Hibbett D."/>
            <person name="Martinez A.T."/>
            <person name="Grigoriev I.V."/>
        </authorList>
    </citation>
    <scope>NUCLEOTIDE SEQUENCE</scope>
    <source>
        <strain evidence="7">ATCC 90797</strain>
    </source>
</reference>
<dbReference type="InterPro" id="IPR011011">
    <property type="entry name" value="Znf_FYVE_PHD"/>
</dbReference>
<evidence type="ECO:0000313" key="8">
    <source>
        <dbReference type="Proteomes" id="UP000807025"/>
    </source>
</evidence>
<name>A0A9P5ZMX2_PLEER</name>
<dbReference type="EMBL" id="MU154701">
    <property type="protein sequence ID" value="KAF9488701.1"/>
    <property type="molecule type" value="Genomic_DNA"/>
</dbReference>
<feature type="region of interest" description="Disordered" evidence="5">
    <location>
        <begin position="279"/>
        <end position="303"/>
    </location>
</feature>
<evidence type="ECO:0000256" key="4">
    <source>
        <dbReference type="PROSITE-ProRule" id="PRU00091"/>
    </source>
</evidence>
<keyword evidence="3" id="KW-0862">Zinc</keyword>
<dbReference type="PANTHER" id="PTHR23164:SF30">
    <property type="entry name" value="EARLY ENDOSOME ANTIGEN 1"/>
    <property type="match status" value="1"/>
</dbReference>
<feature type="compositionally biased region" description="Low complexity" evidence="5">
    <location>
        <begin position="200"/>
        <end position="231"/>
    </location>
</feature>
<keyword evidence="2 4" id="KW-0863">Zinc-finger</keyword>
<dbReference type="PROSITE" id="PS50178">
    <property type="entry name" value="ZF_FYVE"/>
    <property type="match status" value="1"/>
</dbReference>
<dbReference type="AlphaFoldDB" id="A0A9P5ZMX2"/>
<feature type="compositionally biased region" description="Polar residues" evidence="5">
    <location>
        <begin position="279"/>
        <end position="297"/>
    </location>
</feature>
<dbReference type="InterPro" id="IPR017455">
    <property type="entry name" value="Znf_FYVE-rel"/>
</dbReference>
<feature type="region of interest" description="Disordered" evidence="5">
    <location>
        <begin position="1"/>
        <end position="73"/>
    </location>
</feature>
<accession>A0A9P5ZMX2</accession>
<keyword evidence="1" id="KW-0479">Metal-binding</keyword>
<evidence type="ECO:0000256" key="3">
    <source>
        <dbReference type="ARBA" id="ARBA00022833"/>
    </source>
</evidence>
<gene>
    <name evidence="7" type="ORF">BDN71DRAFT_1512820</name>
</gene>
<dbReference type="Pfam" id="PF01363">
    <property type="entry name" value="FYVE"/>
    <property type="match status" value="1"/>
</dbReference>
<dbReference type="Proteomes" id="UP000807025">
    <property type="component" value="Unassembled WGS sequence"/>
</dbReference>
<evidence type="ECO:0000259" key="6">
    <source>
        <dbReference type="PROSITE" id="PS50178"/>
    </source>
</evidence>
<dbReference type="PANTHER" id="PTHR23164">
    <property type="entry name" value="EARLY ENDOSOME ANTIGEN 1"/>
    <property type="match status" value="1"/>
</dbReference>
<dbReference type="SUPFAM" id="SSF57903">
    <property type="entry name" value="FYVE/PHD zinc finger"/>
    <property type="match status" value="1"/>
</dbReference>
<dbReference type="SMART" id="SM00064">
    <property type="entry name" value="FYVE"/>
    <property type="match status" value="1"/>
</dbReference>
<feature type="compositionally biased region" description="Low complexity" evidence="5">
    <location>
        <begin position="45"/>
        <end position="71"/>
    </location>
</feature>
<evidence type="ECO:0000256" key="1">
    <source>
        <dbReference type="ARBA" id="ARBA00022723"/>
    </source>
</evidence>
<dbReference type="GO" id="GO:0008270">
    <property type="term" value="F:zinc ion binding"/>
    <property type="evidence" value="ECO:0007669"/>
    <property type="project" value="UniProtKB-KW"/>
</dbReference>
<evidence type="ECO:0000313" key="7">
    <source>
        <dbReference type="EMBL" id="KAF9488701.1"/>
    </source>
</evidence>
<feature type="domain" description="FYVE-type" evidence="6">
    <location>
        <begin position="106"/>
        <end position="181"/>
    </location>
</feature>
<dbReference type="Gene3D" id="3.30.40.10">
    <property type="entry name" value="Zinc/RING finger domain, C3HC4 (zinc finger)"/>
    <property type="match status" value="1"/>
</dbReference>
<comment type="caution">
    <text evidence="7">The sequence shown here is derived from an EMBL/GenBank/DDBJ whole genome shotgun (WGS) entry which is preliminary data.</text>
</comment>
<feature type="region of interest" description="Disordered" evidence="5">
    <location>
        <begin position="188"/>
        <end position="241"/>
    </location>
</feature>
<proteinExistence type="predicted"/>
<evidence type="ECO:0000256" key="5">
    <source>
        <dbReference type="SAM" id="MobiDB-lite"/>
    </source>
</evidence>
<dbReference type="OrthoDB" id="660555at2759"/>
<dbReference type="InterPro" id="IPR013083">
    <property type="entry name" value="Znf_RING/FYVE/PHD"/>
</dbReference>
<sequence length="402" mass="43040">MSALTVSLAAYDAQHPSPPPALPTLPTLPVHEDIDTNASPPPSSSPSSSQLSTLTASSTSSHSSTSTSTSSYNSMELRANEHLAVLLPKHLWKEDTLASVCDNFYCRVRFSMFERRHHCRKCGSIFCAACTAHTTALLDTSSPLLPFTHPPHRTPISVYASKESPVVEKARVCAGCFDQIHGIPQRQHTPELVKSVKGKPSISSLTSSSSRSSASSSASAPDSPVTPTSPAIPRTRTRGKRRISLLTSTQPTLPADVLAALSSLSQHPHHALKGMNNAASHNAKTSGNASSRATSPISDDARPFGELSVYPLTRHSAVCKAMGGGRWTPTPSSPHSSLHSPLYTSPLNSPLSNTTWSEKHSHATGNTKGYFDLGEIVSDEAGFRYRRVLHVQEAEQEGVRPF</sequence>
<evidence type="ECO:0000256" key="2">
    <source>
        <dbReference type="ARBA" id="ARBA00022771"/>
    </source>
</evidence>
<protein>
    <recommendedName>
        <fullName evidence="6">FYVE-type domain-containing protein</fullName>
    </recommendedName>
</protein>
<organism evidence="7 8">
    <name type="scientific">Pleurotus eryngii</name>
    <name type="common">Boletus of the steppes</name>
    <dbReference type="NCBI Taxonomy" id="5323"/>
    <lineage>
        <taxon>Eukaryota</taxon>
        <taxon>Fungi</taxon>
        <taxon>Dikarya</taxon>
        <taxon>Basidiomycota</taxon>
        <taxon>Agaricomycotina</taxon>
        <taxon>Agaricomycetes</taxon>
        <taxon>Agaricomycetidae</taxon>
        <taxon>Agaricales</taxon>
        <taxon>Pleurotineae</taxon>
        <taxon>Pleurotaceae</taxon>
        <taxon>Pleurotus</taxon>
    </lineage>
</organism>
<dbReference type="InterPro" id="IPR000306">
    <property type="entry name" value="Znf_FYVE"/>
</dbReference>
<keyword evidence="8" id="KW-1185">Reference proteome</keyword>